<dbReference type="InterPro" id="IPR003593">
    <property type="entry name" value="AAA+_ATPase"/>
</dbReference>
<dbReference type="SMART" id="SM00382">
    <property type="entry name" value="AAA"/>
    <property type="match status" value="1"/>
</dbReference>
<proteinExistence type="inferred from homology"/>
<dbReference type="RefSeq" id="WP_264138278.1">
    <property type="nucleotide sequence ID" value="NZ_JAOYOD010000001.1"/>
</dbReference>
<gene>
    <name evidence="5" type="ORF">N7U62_12315</name>
</gene>
<feature type="domain" description="Bacterial type II secretion system protein E" evidence="4">
    <location>
        <begin position="298"/>
        <end position="312"/>
    </location>
</feature>
<protein>
    <submittedName>
        <fullName evidence="5">GspE/PulE family protein</fullName>
    </submittedName>
</protein>
<accession>A0ABT3CUT0</accession>
<evidence type="ECO:0000256" key="1">
    <source>
        <dbReference type="ARBA" id="ARBA00006611"/>
    </source>
</evidence>
<reference evidence="5 6" key="1">
    <citation type="submission" date="2022-10" db="EMBL/GenBank/DDBJ databases">
        <title>Comparative genomics and taxonomic characterization of three novel marine species of genus Reichenbachiella exhibiting antioxidant and polysaccharide degradation activities.</title>
        <authorList>
            <person name="Muhammad N."/>
            <person name="Lee Y.-J."/>
            <person name="Ko J."/>
            <person name="Kim S.-G."/>
        </authorList>
    </citation>
    <scope>NUCLEOTIDE SEQUENCE [LARGE SCALE GENOMIC DNA]</scope>
    <source>
        <strain evidence="5 6">ABR2-5</strain>
    </source>
</reference>
<evidence type="ECO:0000313" key="5">
    <source>
        <dbReference type="EMBL" id="MCV9387455.1"/>
    </source>
</evidence>
<comment type="caution">
    <text evidence="5">The sequence shown here is derived from an EMBL/GenBank/DDBJ whole genome shotgun (WGS) entry which is preliminary data.</text>
</comment>
<dbReference type="Proteomes" id="UP001300692">
    <property type="component" value="Unassembled WGS sequence"/>
</dbReference>
<keyword evidence="2" id="KW-0547">Nucleotide-binding</keyword>
<dbReference type="Gene3D" id="3.40.50.300">
    <property type="entry name" value="P-loop containing nucleotide triphosphate hydrolases"/>
    <property type="match status" value="1"/>
</dbReference>
<dbReference type="CDD" id="cd01129">
    <property type="entry name" value="PulE-GspE-like"/>
    <property type="match status" value="1"/>
</dbReference>
<evidence type="ECO:0000256" key="3">
    <source>
        <dbReference type="ARBA" id="ARBA00022840"/>
    </source>
</evidence>
<organism evidence="5 6">
    <name type="scientific">Reichenbachiella ulvae</name>
    <dbReference type="NCBI Taxonomy" id="2980104"/>
    <lineage>
        <taxon>Bacteria</taxon>
        <taxon>Pseudomonadati</taxon>
        <taxon>Bacteroidota</taxon>
        <taxon>Cytophagia</taxon>
        <taxon>Cytophagales</taxon>
        <taxon>Reichenbachiellaceae</taxon>
        <taxon>Reichenbachiella</taxon>
    </lineage>
</organism>
<evidence type="ECO:0000256" key="2">
    <source>
        <dbReference type="ARBA" id="ARBA00022741"/>
    </source>
</evidence>
<name>A0ABT3CUT0_9BACT</name>
<sequence>MKAFDIHSDSKLDSDLRQVIPKNVALGHQVIPKQIDKEHYQFYIHSKADEVATGRYLQVLLGKTVAFEPIDGEVIELALSKFYGNTDRTSQETKNFDKNNFLDQLIFEAIELKSSDIHVECYEHSARVRFRINGHLVERFNLGLDNYPELVNKIKIVARLDIAEKRLPQDGRINFSKGEIDLDLRVSVLPSLYGEKVVLRLLEKNSSAIHIEDLGLSSSELAVYRRVVTKPNGLILISGPTGSGKTTTLYATLKELNQEDVNIVTIEDPVEYTLPGINQVQLNEKIGLGFPQALRTFLRQDPDIVMVGEIRDVETAQMATRAALTGHLVFSTVHTNSALGIFNRLVEMGISEYLLADTLNAGIAQRLVRVLCESCKVEAKEEEFVGHIDGLKGHRIYKAVGCVECLGTGYTGRKALYEIIPNSPGLIHQIKDQSFNLNSHLGELGLATLQVNAINFLKEGKTSVEEVLPLLI</sequence>
<dbReference type="PANTHER" id="PTHR30258">
    <property type="entry name" value="TYPE II SECRETION SYSTEM PROTEIN GSPE-RELATED"/>
    <property type="match status" value="1"/>
</dbReference>
<evidence type="ECO:0000259" key="4">
    <source>
        <dbReference type="PROSITE" id="PS00662"/>
    </source>
</evidence>
<keyword evidence="6" id="KW-1185">Reference proteome</keyword>
<keyword evidence="3" id="KW-0067">ATP-binding</keyword>
<dbReference type="EMBL" id="JAOYOD010000001">
    <property type="protein sequence ID" value="MCV9387455.1"/>
    <property type="molecule type" value="Genomic_DNA"/>
</dbReference>
<dbReference type="SUPFAM" id="SSF52540">
    <property type="entry name" value="P-loop containing nucleoside triphosphate hydrolases"/>
    <property type="match status" value="1"/>
</dbReference>
<dbReference type="Gene3D" id="3.30.450.90">
    <property type="match status" value="1"/>
</dbReference>
<dbReference type="InterPro" id="IPR001482">
    <property type="entry name" value="T2SS/T4SS_dom"/>
</dbReference>
<comment type="similarity">
    <text evidence="1">Belongs to the GSP E family.</text>
</comment>
<dbReference type="InterPro" id="IPR027417">
    <property type="entry name" value="P-loop_NTPase"/>
</dbReference>
<dbReference type="Pfam" id="PF00437">
    <property type="entry name" value="T2SSE"/>
    <property type="match status" value="1"/>
</dbReference>
<evidence type="ECO:0000313" key="6">
    <source>
        <dbReference type="Proteomes" id="UP001300692"/>
    </source>
</evidence>
<dbReference type="PROSITE" id="PS00662">
    <property type="entry name" value="T2SP_E"/>
    <property type="match status" value="1"/>
</dbReference>
<dbReference type="PANTHER" id="PTHR30258:SF2">
    <property type="entry name" value="COMG OPERON PROTEIN 1"/>
    <property type="match status" value="1"/>
</dbReference>